<reference evidence="3" key="5">
    <citation type="submission" date="2018-04" db="UniProtKB">
        <authorList>
            <consortium name="EnsemblFungi"/>
        </authorList>
    </citation>
    <scope>IDENTIFICATION</scope>
    <source>
        <strain evidence="3">R3-111a-1</strain>
    </source>
</reference>
<dbReference type="RefSeq" id="XP_009228175.1">
    <property type="nucleotide sequence ID" value="XM_009229911.1"/>
</dbReference>
<sequence>MHRFLYRSPGGPGALQAAHNEKYGGKTGKGDQNTLVLWPMPPKQARSGTIWPVTSLSPSPGLWKLDSASGLHQ</sequence>
<proteinExistence type="predicted"/>
<reference evidence="3" key="4">
    <citation type="journal article" date="2015" name="G3 (Bethesda)">
        <title>Genome sequences of three phytopathogenic species of the Magnaporthaceae family of fungi.</title>
        <authorList>
            <person name="Okagaki L.H."/>
            <person name="Nunes C.C."/>
            <person name="Sailsbery J."/>
            <person name="Clay B."/>
            <person name="Brown D."/>
            <person name="John T."/>
            <person name="Oh Y."/>
            <person name="Young N."/>
            <person name="Fitzgerald M."/>
            <person name="Haas B.J."/>
            <person name="Zeng Q."/>
            <person name="Young S."/>
            <person name="Adiconis X."/>
            <person name="Fan L."/>
            <person name="Levin J.Z."/>
            <person name="Mitchell T.K."/>
            <person name="Okubara P.A."/>
            <person name="Farman M.L."/>
            <person name="Kohn L.M."/>
            <person name="Birren B."/>
            <person name="Ma L.-J."/>
            <person name="Dean R.A."/>
        </authorList>
    </citation>
    <scope>NUCLEOTIDE SEQUENCE</scope>
    <source>
        <strain evidence="3">R3-111a-1</strain>
    </source>
</reference>
<dbReference type="Proteomes" id="UP000006039">
    <property type="component" value="Unassembled WGS sequence"/>
</dbReference>
<evidence type="ECO:0000313" key="2">
    <source>
        <dbReference type="EMBL" id="EJT70997.1"/>
    </source>
</evidence>
<reference evidence="2" key="2">
    <citation type="submission" date="2010-07" db="EMBL/GenBank/DDBJ databases">
        <authorList>
            <consortium name="The Broad Institute Genome Sequencing Platform"/>
            <consortium name="Broad Institute Genome Sequencing Center for Infectious Disease"/>
            <person name="Ma L.-J."/>
            <person name="Dead R."/>
            <person name="Young S."/>
            <person name="Zeng Q."/>
            <person name="Koehrsen M."/>
            <person name="Alvarado L."/>
            <person name="Berlin A."/>
            <person name="Chapman S.B."/>
            <person name="Chen Z."/>
            <person name="Freedman E."/>
            <person name="Gellesch M."/>
            <person name="Goldberg J."/>
            <person name="Griggs A."/>
            <person name="Gujja S."/>
            <person name="Heilman E.R."/>
            <person name="Heiman D."/>
            <person name="Hepburn T."/>
            <person name="Howarth C."/>
            <person name="Jen D."/>
            <person name="Larson L."/>
            <person name="Mehta T."/>
            <person name="Neiman D."/>
            <person name="Pearson M."/>
            <person name="Roberts A."/>
            <person name="Saif S."/>
            <person name="Shea T."/>
            <person name="Shenoy N."/>
            <person name="Sisk P."/>
            <person name="Stolte C."/>
            <person name="Sykes S."/>
            <person name="Walk T."/>
            <person name="White J."/>
            <person name="Yandava C."/>
            <person name="Haas B."/>
            <person name="Nusbaum C."/>
            <person name="Birren B."/>
        </authorList>
    </citation>
    <scope>NUCLEOTIDE SEQUENCE</scope>
    <source>
        <strain evidence="2">R3-111a-1</strain>
    </source>
</reference>
<dbReference type="GeneID" id="20352476"/>
<dbReference type="EMBL" id="GL385401">
    <property type="protein sequence ID" value="EJT70997.1"/>
    <property type="molecule type" value="Genomic_DNA"/>
</dbReference>
<gene>
    <name evidence="3" type="primary">20352476</name>
    <name evidence="2" type="ORF">GGTG_12018</name>
</gene>
<evidence type="ECO:0000313" key="4">
    <source>
        <dbReference type="Proteomes" id="UP000006039"/>
    </source>
</evidence>
<keyword evidence="4" id="KW-1185">Reference proteome</keyword>
<feature type="region of interest" description="Disordered" evidence="1">
    <location>
        <begin position="1"/>
        <end position="73"/>
    </location>
</feature>
<reference evidence="4" key="1">
    <citation type="submission" date="2010-07" db="EMBL/GenBank/DDBJ databases">
        <title>The genome sequence of Gaeumannomyces graminis var. tritici strain R3-111a-1.</title>
        <authorList>
            <consortium name="The Broad Institute Genome Sequencing Platform"/>
            <person name="Ma L.-J."/>
            <person name="Dead R."/>
            <person name="Young S."/>
            <person name="Zeng Q."/>
            <person name="Koehrsen M."/>
            <person name="Alvarado L."/>
            <person name="Berlin A."/>
            <person name="Chapman S.B."/>
            <person name="Chen Z."/>
            <person name="Freedman E."/>
            <person name="Gellesch M."/>
            <person name="Goldberg J."/>
            <person name="Griggs A."/>
            <person name="Gujja S."/>
            <person name="Heilman E.R."/>
            <person name="Heiman D."/>
            <person name="Hepburn T."/>
            <person name="Howarth C."/>
            <person name="Jen D."/>
            <person name="Larson L."/>
            <person name="Mehta T."/>
            <person name="Neiman D."/>
            <person name="Pearson M."/>
            <person name="Roberts A."/>
            <person name="Saif S."/>
            <person name="Shea T."/>
            <person name="Shenoy N."/>
            <person name="Sisk P."/>
            <person name="Stolte C."/>
            <person name="Sykes S."/>
            <person name="Walk T."/>
            <person name="White J."/>
            <person name="Yandava C."/>
            <person name="Haas B."/>
            <person name="Nusbaum C."/>
            <person name="Birren B."/>
        </authorList>
    </citation>
    <scope>NUCLEOTIDE SEQUENCE [LARGE SCALE GENOMIC DNA]</scope>
    <source>
        <strain evidence="4">R3-111a-1</strain>
    </source>
</reference>
<dbReference type="EnsemblFungi" id="EJT70997">
    <property type="protein sequence ID" value="EJT70997"/>
    <property type="gene ID" value="GGTG_12018"/>
</dbReference>
<dbReference type="AlphaFoldDB" id="J3PET9"/>
<evidence type="ECO:0000256" key="1">
    <source>
        <dbReference type="SAM" id="MobiDB-lite"/>
    </source>
</evidence>
<dbReference type="HOGENOM" id="CLU_2704953_0_0_1"/>
<evidence type="ECO:0000313" key="3">
    <source>
        <dbReference type="EnsemblFungi" id="EJT70997"/>
    </source>
</evidence>
<protein>
    <submittedName>
        <fullName evidence="2 3">Uncharacterized protein</fullName>
    </submittedName>
</protein>
<dbReference type="VEuPathDB" id="FungiDB:GGTG_12018"/>
<name>J3PET9_GAET3</name>
<accession>J3PET9</accession>
<reference evidence="2" key="3">
    <citation type="submission" date="2010-09" db="EMBL/GenBank/DDBJ databases">
        <title>Annotation of Gaeumannomyces graminis var. tritici R3-111a-1.</title>
        <authorList>
            <consortium name="The Broad Institute Genome Sequencing Platform"/>
            <person name="Ma L.-J."/>
            <person name="Dead R."/>
            <person name="Young S.K."/>
            <person name="Zeng Q."/>
            <person name="Gargeya S."/>
            <person name="Fitzgerald M."/>
            <person name="Haas B."/>
            <person name="Abouelleil A."/>
            <person name="Alvarado L."/>
            <person name="Arachchi H.M."/>
            <person name="Berlin A."/>
            <person name="Brown A."/>
            <person name="Chapman S.B."/>
            <person name="Chen Z."/>
            <person name="Dunbar C."/>
            <person name="Freedman E."/>
            <person name="Gearin G."/>
            <person name="Gellesch M."/>
            <person name="Goldberg J."/>
            <person name="Griggs A."/>
            <person name="Gujja S."/>
            <person name="Heiman D."/>
            <person name="Howarth C."/>
            <person name="Larson L."/>
            <person name="Lui A."/>
            <person name="MacDonald P.J.P."/>
            <person name="Mehta T."/>
            <person name="Montmayeur A."/>
            <person name="Murphy C."/>
            <person name="Neiman D."/>
            <person name="Pearson M."/>
            <person name="Priest M."/>
            <person name="Roberts A."/>
            <person name="Saif S."/>
            <person name="Shea T."/>
            <person name="Shenoy N."/>
            <person name="Sisk P."/>
            <person name="Stolte C."/>
            <person name="Sykes S."/>
            <person name="Yandava C."/>
            <person name="Wortman J."/>
            <person name="Nusbaum C."/>
            <person name="Birren B."/>
        </authorList>
    </citation>
    <scope>NUCLEOTIDE SEQUENCE</scope>
    <source>
        <strain evidence="2">R3-111a-1</strain>
    </source>
</reference>
<organism evidence="2">
    <name type="scientific">Gaeumannomyces tritici (strain R3-111a-1)</name>
    <name type="common">Wheat and barley take-all root rot fungus</name>
    <name type="synonym">Gaeumannomyces graminis var. tritici</name>
    <dbReference type="NCBI Taxonomy" id="644352"/>
    <lineage>
        <taxon>Eukaryota</taxon>
        <taxon>Fungi</taxon>
        <taxon>Dikarya</taxon>
        <taxon>Ascomycota</taxon>
        <taxon>Pezizomycotina</taxon>
        <taxon>Sordariomycetes</taxon>
        <taxon>Sordariomycetidae</taxon>
        <taxon>Magnaporthales</taxon>
        <taxon>Magnaporthaceae</taxon>
        <taxon>Gaeumannomyces</taxon>
    </lineage>
</organism>